<organism evidence="3 4">
    <name type="scientific">Ligilactobacillus apodemi DSM 16634 = JCM 16172</name>
    <dbReference type="NCBI Taxonomy" id="1423724"/>
    <lineage>
        <taxon>Bacteria</taxon>
        <taxon>Bacillati</taxon>
        <taxon>Bacillota</taxon>
        <taxon>Bacilli</taxon>
        <taxon>Lactobacillales</taxon>
        <taxon>Lactobacillaceae</taxon>
        <taxon>Ligilactobacillus</taxon>
    </lineage>
</organism>
<sequence length="140" mass="15162">MKLNSAQIKALIPHRYPFLLIDRVEELEPGKSARALRCVTEHEELFATQASEPILPEPLIIESLAQTGACALLSLPQFKGKTAYFGGIKTAEFFAPVHPGDVLELEVQLEKIKSSIGSGQAKAVVAGKTICQAELTFMIG</sequence>
<proteinExistence type="inferred from homology"/>
<keyword evidence="2" id="KW-0456">Lyase</keyword>
<dbReference type="PANTHER" id="PTHR30272:SF1">
    <property type="entry name" value="3-HYDROXYACYL-[ACYL-CARRIER-PROTEIN] DEHYDRATASE"/>
    <property type="match status" value="1"/>
</dbReference>
<dbReference type="Proteomes" id="UP000051324">
    <property type="component" value="Unassembled WGS sequence"/>
</dbReference>
<dbReference type="NCBIfam" id="NF000582">
    <property type="entry name" value="PRK00006.1"/>
    <property type="match status" value="1"/>
</dbReference>
<dbReference type="RefSeq" id="WP_025086779.1">
    <property type="nucleotide sequence ID" value="NZ_AZFT01000053.1"/>
</dbReference>
<dbReference type="EMBL" id="AZFT01000053">
    <property type="protein sequence ID" value="KRL84252.1"/>
    <property type="molecule type" value="Genomic_DNA"/>
</dbReference>
<reference evidence="3 4" key="1">
    <citation type="journal article" date="2015" name="Genome Announc.">
        <title>Expanding the biotechnology potential of lactobacilli through comparative genomics of 213 strains and associated genera.</title>
        <authorList>
            <person name="Sun Z."/>
            <person name="Harris H.M."/>
            <person name="McCann A."/>
            <person name="Guo C."/>
            <person name="Argimon S."/>
            <person name="Zhang W."/>
            <person name="Yang X."/>
            <person name="Jeffery I.B."/>
            <person name="Cooney J.C."/>
            <person name="Kagawa T.F."/>
            <person name="Liu W."/>
            <person name="Song Y."/>
            <person name="Salvetti E."/>
            <person name="Wrobel A."/>
            <person name="Rasinkangas P."/>
            <person name="Parkhill J."/>
            <person name="Rea M.C."/>
            <person name="O'Sullivan O."/>
            <person name="Ritari J."/>
            <person name="Douillard F.P."/>
            <person name="Paul Ross R."/>
            <person name="Yang R."/>
            <person name="Briner A.E."/>
            <person name="Felis G.E."/>
            <person name="de Vos W.M."/>
            <person name="Barrangou R."/>
            <person name="Klaenhammer T.R."/>
            <person name="Caufield P.W."/>
            <person name="Cui Y."/>
            <person name="Zhang H."/>
            <person name="O'Toole P.W."/>
        </authorList>
    </citation>
    <scope>NUCLEOTIDE SEQUENCE [LARGE SCALE GENOMIC DNA]</scope>
    <source>
        <strain evidence="3 4">DSM 16634</strain>
    </source>
</reference>
<dbReference type="InterPro" id="IPR013114">
    <property type="entry name" value="FabA_FabZ"/>
</dbReference>
<dbReference type="PATRIC" id="fig|1423724.4.peg.1603"/>
<dbReference type="Pfam" id="PF07977">
    <property type="entry name" value="FabA"/>
    <property type="match status" value="1"/>
</dbReference>
<evidence type="ECO:0000256" key="1">
    <source>
        <dbReference type="ARBA" id="ARBA00009174"/>
    </source>
</evidence>
<dbReference type="AlphaFoldDB" id="A0A0R1TS96"/>
<keyword evidence="4" id="KW-1185">Reference proteome</keyword>
<dbReference type="GO" id="GO:0016829">
    <property type="term" value="F:lyase activity"/>
    <property type="evidence" value="ECO:0007669"/>
    <property type="project" value="UniProtKB-KW"/>
</dbReference>
<dbReference type="SUPFAM" id="SSF54637">
    <property type="entry name" value="Thioesterase/thiol ester dehydrase-isomerase"/>
    <property type="match status" value="1"/>
</dbReference>
<dbReference type="InterPro" id="IPR029069">
    <property type="entry name" value="HotDog_dom_sf"/>
</dbReference>
<dbReference type="STRING" id="1423724.FC32_GL001536"/>
<comment type="caution">
    <text evidence="3">The sequence shown here is derived from an EMBL/GenBank/DDBJ whole genome shotgun (WGS) entry which is preliminary data.</text>
</comment>
<name>A0A0R1TS96_9LACO</name>
<gene>
    <name evidence="3" type="ORF">FC32_GL001536</name>
</gene>
<evidence type="ECO:0000313" key="4">
    <source>
        <dbReference type="Proteomes" id="UP000051324"/>
    </source>
</evidence>
<dbReference type="OrthoDB" id="9772788at2"/>
<comment type="similarity">
    <text evidence="1">Belongs to the thioester dehydratase family. FabZ subfamily.</text>
</comment>
<dbReference type="eggNOG" id="COG0764">
    <property type="taxonomic scope" value="Bacteria"/>
</dbReference>
<evidence type="ECO:0000313" key="3">
    <source>
        <dbReference type="EMBL" id="KRL84252.1"/>
    </source>
</evidence>
<dbReference type="PANTHER" id="PTHR30272">
    <property type="entry name" value="3-HYDROXYACYL-[ACYL-CARRIER-PROTEIN] DEHYDRATASE"/>
    <property type="match status" value="1"/>
</dbReference>
<accession>A0A0R1TS96</accession>
<dbReference type="CDD" id="cd01288">
    <property type="entry name" value="FabZ"/>
    <property type="match status" value="1"/>
</dbReference>
<dbReference type="Gene3D" id="3.10.129.10">
    <property type="entry name" value="Hotdog Thioesterase"/>
    <property type="match status" value="1"/>
</dbReference>
<evidence type="ECO:0000256" key="2">
    <source>
        <dbReference type="ARBA" id="ARBA00023239"/>
    </source>
</evidence>
<protein>
    <submittedName>
        <fullName evidence="3">(3R)-hydroxymyristoyl-ACP dehydratase</fullName>
    </submittedName>
</protein>